<name>A0A401NZ67_SCYTO</name>
<dbReference type="EMBL" id="BFAA01006964">
    <property type="protein sequence ID" value="GCB66157.1"/>
    <property type="molecule type" value="Genomic_DNA"/>
</dbReference>
<keyword evidence="3" id="KW-1185">Reference proteome</keyword>
<dbReference type="Proteomes" id="UP000288216">
    <property type="component" value="Unassembled WGS sequence"/>
</dbReference>
<comment type="caution">
    <text evidence="2">The sequence shown here is derived from an EMBL/GenBank/DDBJ whole genome shotgun (WGS) entry which is preliminary data.</text>
</comment>
<feature type="region of interest" description="Disordered" evidence="1">
    <location>
        <begin position="1"/>
        <end position="43"/>
    </location>
</feature>
<proteinExistence type="predicted"/>
<feature type="compositionally biased region" description="Low complexity" evidence="1">
    <location>
        <begin position="22"/>
        <end position="36"/>
    </location>
</feature>
<evidence type="ECO:0000313" key="3">
    <source>
        <dbReference type="Proteomes" id="UP000288216"/>
    </source>
</evidence>
<reference evidence="2 3" key="1">
    <citation type="journal article" date="2018" name="Nat. Ecol. Evol.">
        <title>Shark genomes provide insights into elasmobranch evolution and the origin of vertebrates.</title>
        <authorList>
            <person name="Hara Y"/>
            <person name="Yamaguchi K"/>
            <person name="Onimaru K"/>
            <person name="Kadota M"/>
            <person name="Koyanagi M"/>
            <person name="Keeley SD"/>
            <person name="Tatsumi K"/>
            <person name="Tanaka K"/>
            <person name="Motone F"/>
            <person name="Kageyama Y"/>
            <person name="Nozu R"/>
            <person name="Adachi N"/>
            <person name="Nishimura O"/>
            <person name="Nakagawa R"/>
            <person name="Tanegashima C"/>
            <person name="Kiyatake I"/>
            <person name="Matsumoto R"/>
            <person name="Murakumo K"/>
            <person name="Nishida K"/>
            <person name="Terakita A"/>
            <person name="Kuratani S"/>
            <person name="Sato K"/>
            <person name="Hyodo S Kuraku.S."/>
        </authorList>
    </citation>
    <scope>NUCLEOTIDE SEQUENCE [LARGE SCALE GENOMIC DNA]</scope>
</reference>
<dbReference type="AlphaFoldDB" id="A0A401NZ67"/>
<feature type="non-terminal residue" evidence="2">
    <location>
        <position position="580"/>
    </location>
</feature>
<evidence type="ECO:0000313" key="2">
    <source>
        <dbReference type="EMBL" id="GCB66157.1"/>
    </source>
</evidence>
<feature type="compositionally biased region" description="Basic and acidic residues" evidence="1">
    <location>
        <begin position="1"/>
        <end position="12"/>
    </location>
</feature>
<dbReference type="STRING" id="75743.A0A401NZ67"/>
<sequence length="580" mass="65322">MYSTRRNEKSTDSEQGWNDAISESTESSPTPLTQLTGDESDSVAEEVGRPSTSATLMFDQLGKSFLHIRRAVVLAHRGGHWTALQNACRFMWNCAHNAMVYVTSMESLKETILTTDRVKNIFCLPFYLAAQTLLDMVVQLQDTYSNIKFVDPNGIFSVPSCVGSLSDDHGGHSLKFEQLFDDVNVVDLQLVCSIALYSIELLCNQKKWESLVYLAIHFNAVTHERFTEKVTPLLVFAQHQLRKRIREFNGPAPPQPHFVKAAEEGTVVRSKSANALVSVPVNTMDTLSSFRESLLNIKYVSSALRHSRKLLALLLAYTQQKRKDIMKRVPGTVGFTVSPTPIESSKPADLSTENFLVFDEILCKPLPQSQVPLVILSYENTIELLQMNGQKSLCAQALHEQGNVYFYAGNRRTTFPHPRSDREYASYEVGFDCAVVELIPGIDLFSDRFRADVRTVVGSLDFVIHELHSVKQNLKALPLLTLYQYFVNAICRDVQRSVQARILKIQMKFDQSKPLLTDNLLAIQDLLRVPLSQTLCNLYGPYLVNKFELGRTYLAIKLAETINSIPETAHFLCSNNLTNP</sequence>
<dbReference type="OrthoDB" id="2104158at2759"/>
<dbReference type="GO" id="GO:0060271">
    <property type="term" value="P:cilium assembly"/>
    <property type="evidence" value="ECO:0007669"/>
    <property type="project" value="TreeGrafter"/>
</dbReference>
<organism evidence="2 3">
    <name type="scientific">Scyliorhinus torazame</name>
    <name type="common">Cloudy catshark</name>
    <name type="synonym">Catulus torazame</name>
    <dbReference type="NCBI Taxonomy" id="75743"/>
    <lineage>
        <taxon>Eukaryota</taxon>
        <taxon>Metazoa</taxon>
        <taxon>Chordata</taxon>
        <taxon>Craniata</taxon>
        <taxon>Vertebrata</taxon>
        <taxon>Chondrichthyes</taxon>
        <taxon>Elasmobranchii</taxon>
        <taxon>Galeomorphii</taxon>
        <taxon>Galeoidea</taxon>
        <taxon>Carcharhiniformes</taxon>
        <taxon>Scyliorhinidae</taxon>
        <taxon>Scyliorhinus</taxon>
    </lineage>
</organism>
<protein>
    <submittedName>
        <fullName evidence="2">Uncharacterized protein</fullName>
    </submittedName>
</protein>
<accession>A0A401NZ67</accession>
<gene>
    <name evidence="2" type="ORF">scyTo_0013545</name>
</gene>
<dbReference type="PANTHER" id="PTHR33487:SF1">
    <property type="entry name" value="CILIA- AND FLAGELLA-ASSOCIATED PROTEIN 54"/>
    <property type="match status" value="1"/>
</dbReference>
<evidence type="ECO:0000256" key="1">
    <source>
        <dbReference type="SAM" id="MobiDB-lite"/>
    </source>
</evidence>
<dbReference type="PANTHER" id="PTHR33487">
    <property type="entry name" value="CILIA- AND FLAGELLA-ASSOCIATED PROTEIN 54"/>
    <property type="match status" value="1"/>
</dbReference>